<dbReference type="EMBL" id="GL435626">
    <property type="protein sequence ID" value="EFN73058.1"/>
    <property type="molecule type" value="Genomic_DNA"/>
</dbReference>
<dbReference type="Proteomes" id="UP000000311">
    <property type="component" value="Unassembled WGS sequence"/>
</dbReference>
<dbReference type="AlphaFoldDB" id="E2A105"/>
<evidence type="ECO:0000313" key="1">
    <source>
        <dbReference type="EMBL" id="EFN73058.1"/>
    </source>
</evidence>
<proteinExistence type="predicted"/>
<keyword evidence="2" id="KW-1185">Reference proteome</keyword>
<accession>E2A105</accession>
<organism evidence="2">
    <name type="scientific">Camponotus floridanus</name>
    <name type="common">Florida carpenter ant</name>
    <dbReference type="NCBI Taxonomy" id="104421"/>
    <lineage>
        <taxon>Eukaryota</taxon>
        <taxon>Metazoa</taxon>
        <taxon>Ecdysozoa</taxon>
        <taxon>Arthropoda</taxon>
        <taxon>Hexapoda</taxon>
        <taxon>Insecta</taxon>
        <taxon>Pterygota</taxon>
        <taxon>Neoptera</taxon>
        <taxon>Endopterygota</taxon>
        <taxon>Hymenoptera</taxon>
        <taxon>Apocrita</taxon>
        <taxon>Aculeata</taxon>
        <taxon>Formicoidea</taxon>
        <taxon>Formicidae</taxon>
        <taxon>Formicinae</taxon>
        <taxon>Camponotus</taxon>
    </lineage>
</organism>
<evidence type="ECO:0000313" key="2">
    <source>
        <dbReference type="Proteomes" id="UP000000311"/>
    </source>
</evidence>
<protein>
    <submittedName>
        <fullName evidence="1">Uncharacterized protein</fullName>
    </submittedName>
</protein>
<dbReference type="InParanoid" id="E2A105"/>
<gene>
    <name evidence="1" type="ORF">EAG_11351</name>
</gene>
<name>E2A105_CAMFO</name>
<sequence>MDGRIVKSQRIALQRGFSAAGKLRQGEACILPSLRGGLPSKATALPHCCSTLAWDRISTGDGRGRAWFLQSTSRPRCGRANAEYDRFVHVSICIPWIPVITPTILSSPRAEDKRPRALRCIPNEVRPNFLVGAPWLRLLARRGRHKQL</sequence>
<reference evidence="1 2" key="1">
    <citation type="journal article" date="2010" name="Science">
        <title>Genomic comparison of the ants Camponotus floridanus and Harpegnathos saltator.</title>
        <authorList>
            <person name="Bonasio R."/>
            <person name="Zhang G."/>
            <person name="Ye C."/>
            <person name="Mutti N.S."/>
            <person name="Fang X."/>
            <person name="Qin N."/>
            <person name="Donahue G."/>
            <person name="Yang P."/>
            <person name="Li Q."/>
            <person name="Li C."/>
            <person name="Zhang P."/>
            <person name="Huang Z."/>
            <person name="Berger S.L."/>
            <person name="Reinberg D."/>
            <person name="Wang J."/>
            <person name="Liebig J."/>
        </authorList>
    </citation>
    <scope>NUCLEOTIDE SEQUENCE [LARGE SCALE GENOMIC DNA]</scope>
    <source>
        <strain evidence="2">C129</strain>
    </source>
</reference>